<sequence>MHVVSRYTAADAAGIIEPRGRAIALSVAFAAGVLLLNMVPVIGVTGTLSLLTALSAACGAGWGSTRGHSWLYRSPLAATRWAFLLSAAGWLLALVAWYGGQDWPAMLPGVACGGAGAAVAWRIAAGRSAQCGPRIDGATLLSVVVVIAATLLAQHTAGAGRSGVCFAFAVLLDLSLLGALIVRIRQQESAA</sequence>
<accession>A0A2N5AGU5</accession>
<comment type="caution">
    <text evidence="1">The sequence shown here is derived from an EMBL/GenBank/DDBJ whole genome shotgun (WGS) entry which is preliminary data.</text>
</comment>
<evidence type="ECO:0000313" key="2">
    <source>
        <dbReference type="Proteomes" id="UP000234473"/>
    </source>
</evidence>
<reference evidence="1 2" key="1">
    <citation type="submission" date="2017-11" db="EMBL/GenBank/DDBJ databases">
        <authorList>
            <person name="Han C.G."/>
        </authorList>
    </citation>
    <scope>NUCLEOTIDE SEQUENCE [LARGE SCALE GENOMIC DNA]</scope>
    <source>
        <strain evidence="1 2">A5</strain>
    </source>
</reference>
<proteinExistence type="predicted"/>
<protein>
    <submittedName>
        <fullName evidence="1">Uncharacterized protein</fullName>
    </submittedName>
</protein>
<dbReference type="KEGG" id="kvd:KR75_26000"/>
<dbReference type="Proteomes" id="UP000234473">
    <property type="component" value="Unassembled WGS sequence"/>
</dbReference>
<dbReference type="RefSeq" id="WP_016161434.1">
    <property type="nucleotide sequence ID" value="NZ_BILH01000001.1"/>
</dbReference>
<gene>
    <name evidence="1" type="ORF">CWM98_12090</name>
</gene>
<evidence type="ECO:0000313" key="1">
    <source>
        <dbReference type="EMBL" id="PLP45687.1"/>
    </source>
</evidence>
<reference evidence="1 2" key="2">
    <citation type="submission" date="2018-01" db="EMBL/GenBank/DDBJ databases">
        <title>Genomic study of Klebsiella pneumoniae.</title>
        <authorList>
            <person name="Yang Y."/>
            <person name="Bicalho R."/>
        </authorList>
    </citation>
    <scope>NUCLEOTIDE SEQUENCE [LARGE SCALE GENOMIC DNA]</scope>
    <source>
        <strain evidence="1 2">A5</strain>
    </source>
</reference>
<dbReference type="AlphaFoldDB" id="A0A2N5AGU5"/>
<name>A0A2N5AGU5_KLEVA</name>
<dbReference type="EMBL" id="PICB01000533">
    <property type="protein sequence ID" value="PLP45687.1"/>
    <property type="molecule type" value="Genomic_DNA"/>
</dbReference>
<organism evidence="1 2">
    <name type="scientific">Klebsiella variicola</name>
    <dbReference type="NCBI Taxonomy" id="244366"/>
    <lineage>
        <taxon>Bacteria</taxon>
        <taxon>Pseudomonadati</taxon>
        <taxon>Pseudomonadota</taxon>
        <taxon>Gammaproteobacteria</taxon>
        <taxon>Enterobacterales</taxon>
        <taxon>Enterobacteriaceae</taxon>
        <taxon>Klebsiella/Raoultella group</taxon>
        <taxon>Klebsiella</taxon>
        <taxon>Klebsiella pneumoniae complex</taxon>
    </lineage>
</organism>